<dbReference type="RefSeq" id="WP_170217762.1">
    <property type="nucleotide sequence ID" value="NZ_CP144375.1"/>
</dbReference>
<proteinExistence type="predicted"/>
<protein>
    <submittedName>
        <fullName evidence="2">LmbE family N-acetylglucosaminyl deacetylase</fullName>
    </submittedName>
</protein>
<evidence type="ECO:0000256" key="1">
    <source>
        <dbReference type="ARBA" id="ARBA00022833"/>
    </source>
</evidence>
<reference evidence="2 3" key="1">
    <citation type="submission" date="2018-08" db="EMBL/GenBank/DDBJ databases">
        <title>Genomic Encyclopedia of Archaeal and Bacterial Type Strains, Phase II (KMG-II): from individual species to whole genera.</title>
        <authorList>
            <person name="Goeker M."/>
        </authorList>
    </citation>
    <scope>NUCLEOTIDE SEQUENCE [LARGE SCALE GENOMIC DNA]</scope>
    <source>
        <strain evidence="2 3">DSM 45791</strain>
    </source>
</reference>
<evidence type="ECO:0000313" key="3">
    <source>
        <dbReference type="Proteomes" id="UP000256269"/>
    </source>
</evidence>
<dbReference type="GO" id="GO:0016137">
    <property type="term" value="P:glycoside metabolic process"/>
    <property type="evidence" value="ECO:0007669"/>
    <property type="project" value="UniProtKB-ARBA"/>
</dbReference>
<keyword evidence="1" id="KW-0862">Zinc</keyword>
<name>A0A3E0HEI5_9PSEU</name>
<dbReference type="EMBL" id="QUNO01000009">
    <property type="protein sequence ID" value="REH43684.1"/>
    <property type="molecule type" value="Genomic_DNA"/>
</dbReference>
<dbReference type="Gene3D" id="3.40.50.10320">
    <property type="entry name" value="LmbE-like"/>
    <property type="match status" value="1"/>
</dbReference>
<comment type="caution">
    <text evidence="2">The sequence shown here is derived from an EMBL/GenBank/DDBJ whole genome shotgun (WGS) entry which is preliminary data.</text>
</comment>
<organism evidence="2 3">
    <name type="scientific">Kutzneria buriramensis</name>
    <dbReference type="NCBI Taxonomy" id="1045776"/>
    <lineage>
        <taxon>Bacteria</taxon>
        <taxon>Bacillati</taxon>
        <taxon>Actinomycetota</taxon>
        <taxon>Actinomycetes</taxon>
        <taxon>Pseudonocardiales</taxon>
        <taxon>Pseudonocardiaceae</taxon>
        <taxon>Kutzneria</taxon>
    </lineage>
</organism>
<dbReference type="InterPro" id="IPR024078">
    <property type="entry name" value="LmbE-like_dom_sf"/>
</dbReference>
<dbReference type="Pfam" id="PF02585">
    <property type="entry name" value="PIG-L"/>
    <property type="match status" value="1"/>
</dbReference>
<gene>
    <name evidence="2" type="ORF">BCF44_109227</name>
</gene>
<keyword evidence="3" id="KW-1185">Reference proteome</keyword>
<evidence type="ECO:0000313" key="2">
    <source>
        <dbReference type="EMBL" id="REH43684.1"/>
    </source>
</evidence>
<dbReference type="SUPFAM" id="SSF102588">
    <property type="entry name" value="LmbE-like"/>
    <property type="match status" value="1"/>
</dbReference>
<dbReference type="AlphaFoldDB" id="A0A3E0HEI5"/>
<sequence>MRPDLTLSRRRALAVAAAAAGGAILPGRSPATAAATRPPVFFYSPHQDDEALGYAGQIRAAQAAGRPVYLVLVTQGQNGAIAELMNEGDDTQLGARCSFPGHYHALGWNEGPDNTDTPEVVAGRTAEFYQSARAMGVDQVINWAVPEIYINGQTYDQFVATVTDRLRALVRRHPGAAHRFPAGWLDRQATHKAISDAAYAVRPPDSLFTYIHIYGDLDTQAQRDTVTADRILRIPDADMAVKRAAILAYNTYDPTHGLYCLGYHSYHDGLEQAYADPREWIYRLPADYQPGQLD</sequence>
<dbReference type="InterPro" id="IPR003737">
    <property type="entry name" value="GlcNAc_PI_deacetylase-related"/>
</dbReference>
<dbReference type="PROSITE" id="PS51318">
    <property type="entry name" value="TAT"/>
    <property type="match status" value="1"/>
</dbReference>
<accession>A0A3E0HEI5</accession>
<dbReference type="InterPro" id="IPR006311">
    <property type="entry name" value="TAT_signal"/>
</dbReference>
<dbReference type="Proteomes" id="UP000256269">
    <property type="component" value="Unassembled WGS sequence"/>
</dbReference>